<protein>
    <submittedName>
        <fullName evidence="1">Uncharacterized protein</fullName>
    </submittedName>
</protein>
<dbReference type="CDD" id="cd00093">
    <property type="entry name" value="HTH_XRE"/>
    <property type="match status" value="1"/>
</dbReference>
<gene>
    <name evidence="1" type="ORF">AAX29_01477</name>
</gene>
<comment type="caution">
    <text evidence="1">The sequence shown here is derived from an EMBL/GenBank/DDBJ whole genome shotgun (WGS) entry which is preliminary data.</text>
</comment>
<dbReference type="InterPro" id="IPR010982">
    <property type="entry name" value="Lambda_DNA-bd_dom_sf"/>
</dbReference>
<organism evidence="1 2">
    <name type="scientific">Aliarcobacter thereius</name>
    <dbReference type="NCBI Taxonomy" id="544718"/>
    <lineage>
        <taxon>Bacteria</taxon>
        <taxon>Pseudomonadati</taxon>
        <taxon>Campylobacterota</taxon>
        <taxon>Epsilonproteobacteria</taxon>
        <taxon>Campylobacterales</taxon>
        <taxon>Arcobacteraceae</taxon>
        <taxon>Aliarcobacter</taxon>
    </lineage>
</organism>
<dbReference type="GO" id="GO:0003677">
    <property type="term" value="F:DNA binding"/>
    <property type="evidence" value="ECO:0007669"/>
    <property type="project" value="InterPro"/>
</dbReference>
<sequence length="153" mass="18072">MEMHERINLLLKEKNLSKKEFALKLRNLEPKLNNTLEIPSEKSIYAYLNGRVSIRIELISYIAEVLEIPEQFLFDDSSRARKIVLKHILKDISNEEKELLKSKICPEQNQKINIAKDRFHTINDLLVYAPDIFLENLENTLKNYKDLTLKFTK</sequence>
<dbReference type="Gene3D" id="1.10.260.40">
    <property type="entry name" value="lambda repressor-like DNA-binding domains"/>
    <property type="match status" value="1"/>
</dbReference>
<dbReference type="STRING" id="544718.AAX25_01961"/>
<dbReference type="PATRIC" id="fig|544718.51.peg.1449"/>
<dbReference type="InterPro" id="IPR001387">
    <property type="entry name" value="Cro/C1-type_HTH"/>
</dbReference>
<dbReference type="AlphaFoldDB" id="A0A1C0B5X5"/>
<dbReference type="EMBL" id="LCUJ01000005">
    <property type="protein sequence ID" value="OCL98564.1"/>
    <property type="molecule type" value="Genomic_DNA"/>
</dbReference>
<dbReference type="OrthoDB" id="5324878at2"/>
<dbReference type="RefSeq" id="WP_066186663.1">
    <property type="nucleotide sequence ID" value="NZ_LCUJ01000005.1"/>
</dbReference>
<proteinExistence type="predicted"/>
<evidence type="ECO:0000313" key="2">
    <source>
        <dbReference type="Proteomes" id="UP000093281"/>
    </source>
</evidence>
<reference evidence="2" key="1">
    <citation type="submission" date="2015-05" db="EMBL/GenBank/DDBJ databases">
        <authorList>
            <person name="Rovetto F."/>
            <person name="Cocolin L."/>
            <person name="Illeghems K."/>
            <person name="Van Nieuwerburgh F."/>
            <person name="Houf K."/>
        </authorList>
    </citation>
    <scope>NUCLEOTIDE SEQUENCE [LARGE SCALE GENOMIC DNA]</scope>
    <source>
        <strain evidence="2">DU22</strain>
    </source>
</reference>
<name>A0A1C0B5X5_9BACT</name>
<accession>A0A1C0B5X5</accession>
<dbReference type="SUPFAM" id="SSF47413">
    <property type="entry name" value="lambda repressor-like DNA-binding domains"/>
    <property type="match status" value="1"/>
</dbReference>
<dbReference type="Proteomes" id="UP000093281">
    <property type="component" value="Unassembled WGS sequence"/>
</dbReference>
<evidence type="ECO:0000313" key="1">
    <source>
        <dbReference type="EMBL" id="OCL98564.1"/>
    </source>
</evidence>